<feature type="signal peptide" evidence="7">
    <location>
        <begin position="1"/>
        <end position="28"/>
    </location>
</feature>
<evidence type="ECO:0000256" key="4">
    <source>
        <dbReference type="ARBA" id="ARBA00022989"/>
    </source>
</evidence>
<dbReference type="AlphaFoldDB" id="A0A9D4SB30"/>
<dbReference type="PANTHER" id="PTHR24365:SF541">
    <property type="entry name" value="PROTEIN TOLL-RELATED"/>
    <property type="match status" value="1"/>
</dbReference>
<accession>A0A9D4SB30</accession>
<dbReference type="Gene3D" id="3.40.50.10140">
    <property type="entry name" value="Toll/interleukin-1 receptor homology (TIR) domain"/>
    <property type="match status" value="1"/>
</dbReference>
<evidence type="ECO:0000256" key="7">
    <source>
        <dbReference type="SAM" id="SignalP"/>
    </source>
</evidence>
<dbReference type="Proteomes" id="UP000828390">
    <property type="component" value="Unassembled WGS sequence"/>
</dbReference>
<sequence length="503" mass="57554">MDNKPTMIFFTIHLILAEFLWKDGRVYGENWKHWQKCPDSELCHCRLEDSKMSVDFNSEGFKETIHYEPLPSSIDEFPWNTFGFPSRSNFVNFEPNANDSTSVISIHLRELSLDEQIKYIQDNKGFVSNTSSMRWLDLSYNDMNFCAIRPLFKNSTTLFSTLNNLLDDMNNIELAYVLNPVTKLEQLERKLVGLNYFQLYVLRNLKNIASLKINPSILTYPPSETPAARDGPQSQNMSTLLLHKTTACPEYPPTAGGVRITLVPYKTASPGYPNDCTSTIQILSDTSTIQLLPVHVATVCFCIGLILLSIVTFWNRWYLLFYWYRLKRLIKLKNEYIDPQLESFVGNASILYDAYVINSDADGHFVDHQLVPLVQEKLGYNLHTSNKDDVIGGSKADNYFDAIDASRCVIVVFSNSIMKDAWCQFQVDIALMSRVESMGRKKIFVVILDDTNMDSADKSRCVLLTKKTSAKWSDNENSIRQRLLIEELISVLGSPQKTYFSLL</sequence>
<keyword evidence="3 7" id="KW-0732">Signal</keyword>
<dbReference type="SMART" id="SM00255">
    <property type="entry name" value="TIR"/>
    <property type="match status" value="1"/>
</dbReference>
<evidence type="ECO:0000256" key="6">
    <source>
        <dbReference type="SAM" id="Phobius"/>
    </source>
</evidence>
<dbReference type="PROSITE" id="PS50104">
    <property type="entry name" value="TIR"/>
    <property type="match status" value="1"/>
</dbReference>
<dbReference type="OrthoDB" id="6069546at2759"/>
<evidence type="ECO:0000256" key="5">
    <source>
        <dbReference type="ARBA" id="ARBA00023136"/>
    </source>
</evidence>
<feature type="domain" description="TIR" evidence="8">
    <location>
        <begin position="350"/>
        <end position="492"/>
    </location>
</feature>
<evidence type="ECO:0000259" key="8">
    <source>
        <dbReference type="PROSITE" id="PS50104"/>
    </source>
</evidence>
<dbReference type="GO" id="GO:0007165">
    <property type="term" value="P:signal transduction"/>
    <property type="evidence" value="ECO:0007669"/>
    <property type="project" value="InterPro"/>
</dbReference>
<evidence type="ECO:0000256" key="2">
    <source>
        <dbReference type="ARBA" id="ARBA00022692"/>
    </source>
</evidence>
<keyword evidence="4 6" id="KW-1133">Transmembrane helix</keyword>
<dbReference type="Pfam" id="PF01582">
    <property type="entry name" value="TIR"/>
    <property type="match status" value="1"/>
</dbReference>
<dbReference type="EMBL" id="JAIWYP010000001">
    <property type="protein sequence ID" value="KAH3897328.1"/>
    <property type="molecule type" value="Genomic_DNA"/>
</dbReference>
<protein>
    <recommendedName>
        <fullName evidence="8">TIR domain-containing protein</fullName>
    </recommendedName>
</protein>
<proteinExistence type="predicted"/>
<dbReference type="GO" id="GO:0005886">
    <property type="term" value="C:plasma membrane"/>
    <property type="evidence" value="ECO:0007669"/>
    <property type="project" value="TreeGrafter"/>
</dbReference>
<keyword evidence="2 6" id="KW-0812">Transmembrane</keyword>
<reference evidence="9" key="2">
    <citation type="submission" date="2020-11" db="EMBL/GenBank/DDBJ databases">
        <authorList>
            <person name="McCartney M.A."/>
            <person name="Auch B."/>
            <person name="Kono T."/>
            <person name="Mallez S."/>
            <person name="Becker A."/>
            <person name="Gohl D.M."/>
            <person name="Silverstein K.A.T."/>
            <person name="Koren S."/>
            <person name="Bechman K.B."/>
            <person name="Herman A."/>
            <person name="Abrahante J.E."/>
            <person name="Garbe J."/>
        </authorList>
    </citation>
    <scope>NUCLEOTIDE SEQUENCE</scope>
    <source>
        <strain evidence="9">Duluth1</strain>
        <tissue evidence="9">Whole animal</tissue>
    </source>
</reference>
<comment type="caution">
    <text evidence="9">The sequence shown here is derived from an EMBL/GenBank/DDBJ whole genome shotgun (WGS) entry which is preliminary data.</text>
</comment>
<organism evidence="9 10">
    <name type="scientific">Dreissena polymorpha</name>
    <name type="common">Zebra mussel</name>
    <name type="synonym">Mytilus polymorpha</name>
    <dbReference type="NCBI Taxonomy" id="45954"/>
    <lineage>
        <taxon>Eukaryota</taxon>
        <taxon>Metazoa</taxon>
        <taxon>Spiralia</taxon>
        <taxon>Lophotrochozoa</taxon>
        <taxon>Mollusca</taxon>
        <taxon>Bivalvia</taxon>
        <taxon>Autobranchia</taxon>
        <taxon>Heteroconchia</taxon>
        <taxon>Euheterodonta</taxon>
        <taxon>Imparidentia</taxon>
        <taxon>Neoheterodontei</taxon>
        <taxon>Myida</taxon>
        <taxon>Dreissenoidea</taxon>
        <taxon>Dreissenidae</taxon>
        <taxon>Dreissena</taxon>
    </lineage>
</organism>
<comment type="subcellular location">
    <subcellularLocation>
        <location evidence="1">Membrane</location>
    </subcellularLocation>
</comment>
<dbReference type="InterPro" id="IPR035897">
    <property type="entry name" value="Toll_tir_struct_dom_sf"/>
</dbReference>
<gene>
    <name evidence="9" type="ORF">DPMN_021516</name>
</gene>
<name>A0A9D4SB30_DREPO</name>
<dbReference type="GO" id="GO:0038023">
    <property type="term" value="F:signaling receptor activity"/>
    <property type="evidence" value="ECO:0007669"/>
    <property type="project" value="TreeGrafter"/>
</dbReference>
<evidence type="ECO:0000256" key="3">
    <source>
        <dbReference type="ARBA" id="ARBA00022729"/>
    </source>
</evidence>
<evidence type="ECO:0000313" key="10">
    <source>
        <dbReference type="Proteomes" id="UP000828390"/>
    </source>
</evidence>
<evidence type="ECO:0000256" key="1">
    <source>
        <dbReference type="ARBA" id="ARBA00004370"/>
    </source>
</evidence>
<reference evidence="9" key="1">
    <citation type="journal article" date="2019" name="bioRxiv">
        <title>The Genome of the Zebra Mussel, Dreissena polymorpha: A Resource for Invasive Species Research.</title>
        <authorList>
            <person name="McCartney M.A."/>
            <person name="Auch B."/>
            <person name="Kono T."/>
            <person name="Mallez S."/>
            <person name="Zhang Y."/>
            <person name="Obille A."/>
            <person name="Becker A."/>
            <person name="Abrahante J.E."/>
            <person name="Garbe J."/>
            <person name="Badalamenti J.P."/>
            <person name="Herman A."/>
            <person name="Mangelson H."/>
            <person name="Liachko I."/>
            <person name="Sullivan S."/>
            <person name="Sone E.D."/>
            <person name="Koren S."/>
            <person name="Silverstein K.A.T."/>
            <person name="Beckman K.B."/>
            <person name="Gohl D.M."/>
        </authorList>
    </citation>
    <scope>NUCLEOTIDE SEQUENCE</scope>
    <source>
        <strain evidence="9">Duluth1</strain>
        <tissue evidence="9">Whole animal</tissue>
    </source>
</reference>
<dbReference type="PANTHER" id="PTHR24365">
    <property type="entry name" value="TOLL-LIKE RECEPTOR"/>
    <property type="match status" value="1"/>
</dbReference>
<keyword evidence="10" id="KW-1185">Reference proteome</keyword>
<feature type="chain" id="PRO_5038495388" description="TIR domain-containing protein" evidence="7">
    <location>
        <begin position="29"/>
        <end position="503"/>
    </location>
</feature>
<dbReference type="SUPFAM" id="SSF52200">
    <property type="entry name" value="Toll/Interleukin receptor TIR domain"/>
    <property type="match status" value="1"/>
</dbReference>
<keyword evidence="5 6" id="KW-0472">Membrane</keyword>
<evidence type="ECO:0000313" key="9">
    <source>
        <dbReference type="EMBL" id="KAH3897328.1"/>
    </source>
</evidence>
<dbReference type="InterPro" id="IPR000157">
    <property type="entry name" value="TIR_dom"/>
</dbReference>
<feature type="transmembrane region" description="Helical" evidence="6">
    <location>
        <begin position="296"/>
        <end position="324"/>
    </location>
</feature>